<dbReference type="CDD" id="cd00130">
    <property type="entry name" value="PAS"/>
    <property type="match status" value="2"/>
</dbReference>
<dbReference type="InterPro" id="IPR013767">
    <property type="entry name" value="PAS_fold"/>
</dbReference>
<gene>
    <name evidence="5" type="ORF">DCC39_09375</name>
</gene>
<dbReference type="CDD" id="cd01948">
    <property type="entry name" value="EAL"/>
    <property type="match status" value="1"/>
</dbReference>
<dbReference type="SMART" id="SM00086">
    <property type="entry name" value="PAC"/>
    <property type="match status" value="2"/>
</dbReference>
<accession>A0A2U1K140</accession>
<dbReference type="FunFam" id="3.20.20.450:FF:000001">
    <property type="entry name" value="Cyclic di-GMP phosphodiesterase yahA"/>
    <property type="match status" value="1"/>
</dbReference>
<dbReference type="SUPFAM" id="SSF55073">
    <property type="entry name" value="Nucleotide cyclase"/>
    <property type="match status" value="1"/>
</dbReference>
<feature type="domain" description="PAC" evidence="2">
    <location>
        <begin position="104"/>
        <end position="156"/>
    </location>
</feature>
<feature type="domain" description="EAL" evidence="3">
    <location>
        <begin position="457"/>
        <end position="709"/>
    </location>
</feature>
<dbReference type="InterPro" id="IPR000700">
    <property type="entry name" value="PAS-assoc_C"/>
</dbReference>
<dbReference type="FunFam" id="3.30.70.270:FF:000001">
    <property type="entry name" value="Diguanylate cyclase domain protein"/>
    <property type="match status" value="1"/>
</dbReference>
<dbReference type="Gene3D" id="3.30.450.20">
    <property type="entry name" value="PAS domain"/>
    <property type="match status" value="2"/>
</dbReference>
<sequence length="709" mass="82113">MKKEQLISRQITDIHQIDRLQTDKNLEEALKELADIKYALDQSSIVAITNQRGVILYVNEKFCNISKYEEHELLGQDHRILNSNCHSRDFFKNMWATIGKGKTWRGEIRNKAKDGSLYWVDTTIVPFLNEKGKPYQYISIRNDITLRKQMEEEIRQSEAMYRLITENSSDLISIIDKEGNFTYVSPSHINILKYEEFELTSSKLLDWIHEDDRENVSQKIQKVFKTRRRSAQLEFRIRKKNGKYMYVDTKVNSIFNEAREISSIVLVMRDITERKKIEKIIYHLAYHDALTDLPNRRLFMNELRDAVSQAKQSSSTIAVMFIDLDRFKYVNDSWGHDTGDYILTEAARRIRKSLRSNDTIGRLGGDEFAVLLREVKDKEDVERLTKRIQKKFEEPVEFSGQTYSLSCSIGIALFPDDGRKADDLLTKADTALYNVKDKGRSGYAFFHPEMEEKSLEQVLLENELRKAIELEQFHLDYQPKVDFSTGELVGMEALVRWDHPDLGRIPPNQFIPLAEETGLIVPLGEWVLRRGCEQNKEWQEKGHSPMRLAVNLSVKQLEHPGIVQTIKKVLQETKLDPNWLELEVTESIFADVEHAASLLQEIRNLGVHISIDDFGTGYSSFSYIKHLPVDTLKIDSSFIRDIHQNEESQAIVKAVLTLAKSLSINVIAEGIENKEQFNLLNEDGCQQGQGFLFSKPLSSQDFEKYLQNQ</sequence>
<dbReference type="Gene3D" id="3.30.70.270">
    <property type="match status" value="1"/>
</dbReference>
<dbReference type="InterPro" id="IPR035919">
    <property type="entry name" value="EAL_sf"/>
</dbReference>
<dbReference type="NCBIfam" id="TIGR00229">
    <property type="entry name" value="sensory_box"/>
    <property type="match status" value="2"/>
</dbReference>
<dbReference type="Pfam" id="PF00990">
    <property type="entry name" value="GGDEF"/>
    <property type="match status" value="1"/>
</dbReference>
<dbReference type="InterPro" id="IPR035965">
    <property type="entry name" value="PAS-like_dom_sf"/>
</dbReference>
<dbReference type="Pfam" id="PF13426">
    <property type="entry name" value="PAS_9"/>
    <property type="match status" value="1"/>
</dbReference>
<dbReference type="RefSeq" id="WP_116554702.1">
    <property type="nucleotide sequence ID" value="NZ_QCZG01000017.1"/>
</dbReference>
<evidence type="ECO:0000259" key="4">
    <source>
        <dbReference type="PROSITE" id="PS50887"/>
    </source>
</evidence>
<dbReference type="OrthoDB" id="9759607at2"/>
<dbReference type="PROSITE" id="PS50112">
    <property type="entry name" value="PAS"/>
    <property type="match status" value="2"/>
</dbReference>
<dbReference type="SUPFAM" id="SSF141868">
    <property type="entry name" value="EAL domain-like"/>
    <property type="match status" value="1"/>
</dbReference>
<evidence type="ECO:0000313" key="5">
    <source>
        <dbReference type="EMBL" id="PWA11240.1"/>
    </source>
</evidence>
<dbReference type="PROSITE" id="PS50883">
    <property type="entry name" value="EAL"/>
    <property type="match status" value="1"/>
</dbReference>
<dbReference type="Pfam" id="PF00989">
    <property type="entry name" value="PAS"/>
    <property type="match status" value="1"/>
</dbReference>
<dbReference type="InterPro" id="IPR001610">
    <property type="entry name" value="PAC"/>
</dbReference>
<organism evidence="5 6">
    <name type="scientific">Pueribacillus theae</name>
    <dbReference type="NCBI Taxonomy" id="2171751"/>
    <lineage>
        <taxon>Bacteria</taxon>
        <taxon>Bacillati</taxon>
        <taxon>Bacillota</taxon>
        <taxon>Bacilli</taxon>
        <taxon>Bacillales</taxon>
        <taxon>Bacillaceae</taxon>
        <taxon>Pueribacillus</taxon>
    </lineage>
</organism>
<dbReference type="SMART" id="SM00052">
    <property type="entry name" value="EAL"/>
    <property type="match status" value="1"/>
</dbReference>
<dbReference type="Gene3D" id="3.20.20.450">
    <property type="entry name" value="EAL domain"/>
    <property type="match status" value="1"/>
</dbReference>
<dbReference type="InterPro" id="IPR012226">
    <property type="entry name" value="Diguanyl_cyclase/Pdiesterase"/>
</dbReference>
<feature type="domain" description="PAC" evidence="2">
    <location>
        <begin position="231"/>
        <end position="283"/>
    </location>
</feature>
<dbReference type="EMBL" id="QCZG01000017">
    <property type="protein sequence ID" value="PWA11240.1"/>
    <property type="molecule type" value="Genomic_DNA"/>
</dbReference>
<dbReference type="InterPro" id="IPR001633">
    <property type="entry name" value="EAL_dom"/>
</dbReference>
<dbReference type="Pfam" id="PF00563">
    <property type="entry name" value="EAL"/>
    <property type="match status" value="1"/>
</dbReference>
<dbReference type="GO" id="GO:0006355">
    <property type="term" value="P:regulation of DNA-templated transcription"/>
    <property type="evidence" value="ECO:0007669"/>
    <property type="project" value="InterPro"/>
</dbReference>
<dbReference type="AlphaFoldDB" id="A0A2U1K140"/>
<evidence type="ECO:0000259" key="2">
    <source>
        <dbReference type="PROSITE" id="PS50113"/>
    </source>
</evidence>
<comment type="caution">
    <text evidence="5">The sequence shown here is derived from an EMBL/GenBank/DDBJ whole genome shotgun (WGS) entry which is preliminary data.</text>
</comment>
<dbReference type="PANTHER" id="PTHR44757:SF2">
    <property type="entry name" value="BIOFILM ARCHITECTURE MAINTENANCE PROTEIN MBAA"/>
    <property type="match status" value="1"/>
</dbReference>
<evidence type="ECO:0000313" key="6">
    <source>
        <dbReference type="Proteomes" id="UP000245998"/>
    </source>
</evidence>
<proteinExistence type="predicted"/>
<dbReference type="InterPro" id="IPR052155">
    <property type="entry name" value="Biofilm_reg_signaling"/>
</dbReference>
<dbReference type="PROSITE" id="PS50887">
    <property type="entry name" value="GGDEF"/>
    <property type="match status" value="1"/>
</dbReference>
<dbReference type="SMART" id="SM00091">
    <property type="entry name" value="PAS"/>
    <property type="match status" value="2"/>
</dbReference>
<dbReference type="NCBIfam" id="TIGR00254">
    <property type="entry name" value="GGDEF"/>
    <property type="match status" value="1"/>
</dbReference>
<dbReference type="InterPro" id="IPR043128">
    <property type="entry name" value="Rev_trsase/Diguanyl_cyclase"/>
</dbReference>
<evidence type="ECO:0000259" key="3">
    <source>
        <dbReference type="PROSITE" id="PS50883"/>
    </source>
</evidence>
<dbReference type="InterPro" id="IPR029787">
    <property type="entry name" value="Nucleotide_cyclase"/>
</dbReference>
<dbReference type="PIRSF" id="PIRSF005925">
    <property type="entry name" value="Dos"/>
    <property type="match status" value="1"/>
</dbReference>
<dbReference type="CDD" id="cd01949">
    <property type="entry name" value="GGDEF"/>
    <property type="match status" value="1"/>
</dbReference>
<dbReference type="InterPro" id="IPR000014">
    <property type="entry name" value="PAS"/>
</dbReference>
<dbReference type="InterPro" id="IPR000160">
    <property type="entry name" value="GGDEF_dom"/>
</dbReference>
<dbReference type="PROSITE" id="PS50113">
    <property type="entry name" value="PAC"/>
    <property type="match status" value="2"/>
</dbReference>
<protein>
    <submittedName>
        <fullName evidence="5">PAS domain S-box protein</fullName>
    </submittedName>
</protein>
<dbReference type="PANTHER" id="PTHR44757">
    <property type="entry name" value="DIGUANYLATE CYCLASE DGCP"/>
    <property type="match status" value="1"/>
</dbReference>
<feature type="domain" description="PAS" evidence="1">
    <location>
        <begin position="26"/>
        <end position="76"/>
    </location>
</feature>
<feature type="domain" description="GGDEF" evidence="4">
    <location>
        <begin position="315"/>
        <end position="448"/>
    </location>
</feature>
<name>A0A2U1K140_9BACI</name>
<dbReference type="SUPFAM" id="SSF55785">
    <property type="entry name" value="PYP-like sensor domain (PAS domain)"/>
    <property type="match status" value="2"/>
</dbReference>
<evidence type="ECO:0000259" key="1">
    <source>
        <dbReference type="PROSITE" id="PS50112"/>
    </source>
</evidence>
<dbReference type="SMART" id="SM00267">
    <property type="entry name" value="GGDEF"/>
    <property type="match status" value="1"/>
</dbReference>
<dbReference type="Proteomes" id="UP000245998">
    <property type="component" value="Unassembled WGS sequence"/>
</dbReference>
<feature type="domain" description="PAS" evidence="1">
    <location>
        <begin position="157"/>
        <end position="227"/>
    </location>
</feature>
<reference evidence="5 6" key="1">
    <citation type="submission" date="2018-04" db="EMBL/GenBank/DDBJ databases">
        <title>Camelliibacillus theae gen. nov., sp. nov., isolated from Pu'er tea.</title>
        <authorList>
            <person name="Niu L."/>
        </authorList>
    </citation>
    <scope>NUCLEOTIDE SEQUENCE [LARGE SCALE GENOMIC DNA]</scope>
    <source>
        <strain evidence="5 6">T8</strain>
    </source>
</reference>
<keyword evidence="6" id="KW-1185">Reference proteome</keyword>